<dbReference type="Proteomes" id="UP000553888">
    <property type="component" value="Unassembled WGS sequence"/>
</dbReference>
<protein>
    <recommendedName>
        <fullName evidence="1">N-acetyltransferase domain-containing protein</fullName>
    </recommendedName>
</protein>
<dbReference type="SUPFAM" id="SSF55729">
    <property type="entry name" value="Acyl-CoA N-acyltransferases (Nat)"/>
    <property type="match status" value="1"/>
</dbReference>
<dbReference type="EMBL" id="JACBZY010000001">
    <property type="protein sequence ID" value="NYG97799.1"/>
    <property type="molecule type" value="Genomic_DNA"/>
</dbReference>
<dbReference type="InterPro" id="IPR031165">
    <property type="entry name" value="GNAT_YJDJ"/>
</dbReference>
<keyword evidence="3" id="KW-1185">Reference proteome</keyword>
<proteinExistence type="predicted"/>
<dbReference type="PROSITE" id="PS51729">
    <property type="entry name" value="GNAT_YJDJ"/>
    <property type="match status" value="1"/>
</dbReference>
<sequence>MTDYQVIRRPDDDRFALTQDGDDIGFVAYRQTGDVITLTHTEIDPDIQEHGLGSMLVRGTLDAIRDGSTDRVVAQCPFVAAWIEKHPDYAELLER</sequence>
<organism evidence="2 3">
    <name type="scientific">Schumannella luteola</name>
    <dbReference type="NCBI Taxonomy" id="472059"/>
    <lineage>
        <taxon>Bacteria</taxon>
        <taxon>Bacillati</taxon>
        <taxon>Actinomycetota</taxon>
        <taxon>Actinomycetes</taxon>
        <taxon>Micrococcales</taxon>
        <taxon>Microbacteriaceae</taxon>
        <taxon>Schumannella</taxon>
    </lineage>
</organism>
<dbReference type="InterPro" id="IPR016181">
    <property type="entry name" value="Acyl_CoA_acyltransferase"/>
</dbReference>
<evidence type="ECO:0000313" key="2">
    <source>
        <dbReference type="EMBL" id="NYG97799.1"/>
    </source>
</evidence>
<dbReference type="RefSeq" id="WP_343046564.1">
    <property type="nucleotide sequence ID" value="NZ_JACBZY010000001.1"/>
</dbReference>
<gene>
    <name evidence="2" type="ORF">BJ979_000425</name>
</gene>
<feature type="domain" description="N-acetyltransferase" evidence="1">
    <location>
        <begin position="7"/>
        <end position="94"/>
    </location>
</feature>
<comment type="caution">
    <text evidence="2">The sequence shown here is derived from an EMBL/GenBank/DDBJ whole genome shotgun (WGS) entry which is preliminary data.</text>
</comment>
<evidence type="ECO:0000259" key="1">
    <source>
        <dbReference type="PROSITE" id="PS51729"/>
    </source>
</evidence>
<dbReference type="InterPro" id="IPR045057">
    <property type="entry name" value="Gcn5-rel_NAT"/>
</dbReference>
<reference evidence="2 3" key="1">
    <citation type="submission" date="2020-07" db="EMBL/GenBank/DDBJ databases">
        <title>Sequencing the genomes of 1000 actinobacteria strains.</title>
        <authorList>
            <person name="Klenk H.-P."/>
        </authorList>
    </citation>
    <scope>NUCLEOTIDE SEQUENCE [LARGE SCALE GENOMIC DNA]</scope>
    <source>
        <strain evidence="2 3">DSM 23141</strain>
    </source>
</reference>
<evidence type="ECO:0000313" key="3">
    <source>
        <dbReference type="Proteomes" id="UP000553888"/>
    </source>
</evidence>
<name>A0A852YJ48_9MICO</name>
<accession>A0A852YJ48</accession>
<dbReference type="AlphaFoldDB" id="A0A852YJ48"/>
<dbReference type="PANTHER" id="PTHR31435:SF10">
    <property type="entry name" value="BSR4717 PROTEIN"/>
    <property type="match status" value="1"/>
</dbReference>
<dbReference type="PANTHER" id="PTHR31435">
    <property type="entry name" value="PROTEIN NATD1"/>
    <property type="match status" value="1"/>
</dbReference>
<dbReference type="Pfam" id="PF14542">
    <property type="entry name" value="Acetyltransf_CG"/>
    <property type="match status" value="1"/>
</dbReference>
<dbReference type="Gene3D" id="3.40.630.30">
    <property type="match status" value="1"/>
</dbReference>